<dbReference type="Proteomes" id="UP000183567">
    <property type="component" value="Unassembled WGS sequence"/>
</dbReference>
<evidence type="ECO:0000313" key="3">
    <source>
        <dbReference type="EMBL" id="OJA18688.1"/>
    </source>
</evidence>
<dbReference type="Pfam" id="PF00656">
    <property type="entry name" value="Peptidase_C14"/>
    <property type="match status" value="1"/>
</dbReference>
<evidence type="ECO:0000313" key="4">
    <source>
        <dbReference type="Proteomes" id="UP000183567"/>
    </source>
</evidence>
<dbReference type="EMBL" id="LVVM01001352">
    <property type="protein sequence ID" value="OJA18688.1"/>
    <property type="molecule type" value="Genomic_DNA"/>
</dbReference>
<dbReference type="GO" id="GO:0006508">
    <property type="term" value="P:proteolysis"/>
    <property type="evidence" value="ECO:0007669"/>
    <property type="project" value="InterPro"/>
</dbReference>
<dbReference type="InterPro" id="IPR011600">
    <property type="entry name" value="Pept_C14_caspase"/>
</dbReference>
<dbReference type="OrthoDB" id="3223806at2759"/>
<dbReference type="Gene3D" id="3.40.50.12660">
    <property type="match status" value="2"/>
</dbReference>
<dbReference type="PANTHER" id="PTHR48104:SF30">
    <property type="entry name" value="METACASPASE-1"/>
    <property type="match status" value="1"/>
</dbReference>
<name>A0A1J8QYW0_9AGAM</name>
<reference evidence="3 4" key="1">
    <citation type="submission" date="2016-03" db="EMBL/GenBank/DDBJ databases">
        <title>Comparative genomics of the ectomycorrhizal sister species Rhizopogon vinicolor and Rhizopogon vesiculosus (Basidiomycota: Boletales) reveals a divergence of the mating type B locus.</title>
        <authorList>
            <person name="Mujic A.B."/>
            <person name="Kuo A."/>
            <person name="Tritt A."/>
            <person name="Lipzen A."/>
            <person name="Chen C."/>
            <person name="Johnson J."/>
            <person name="Sharma A."/>
            <person name="Barry K."/>
            <person name="Grigoriev I.V."/>
            <person name="Spatafora J.W."/>
        </authorList>
    </citation>
    <scope>NUCLEOTIDE SEQUENCE [LARGE SCALE GENOMIC DNA]</scope>
    <source>
        <strain evidence="3 4">AM-OR11-056</strain>
    </source>
</reference>
<dbReference type="PANTHER" id="PTHR48104">
    <property type="entry name" value="METACASPASE-4"/>
    <property type="match status" value="1"/>
</dbReference>
<dbReference type="GO" id="GO:0004197">
    <property type="term" value="F:cysteine-type endopeptidase activity"/>
    <property type="evidence" value="ECO:0007669"/>
    <property type="project" value="InterPro"/>
</dbReference>
<comment type="caution">
    <text evidence="3">The sequence shown here is derived from an EMBL/GenBank/DDBJ whole genome shotgun (WGS) entry which is preliminary data.</text>
</comment>
<dbReference type="InterPro" id="IPR050452">
    <property type="entry name" value="Metacaspase"/>
</dbReference>
<dbReference type="GO" id="GO:0005737">
    <property type="term" value="C:cytoplasm"/>
    <property type="evidence" value="ECO:0007669"/>
    <property type="project" value="TreeGrafter"/>
</dbReference>
<organism evidence="3 4">
    <name type="scientific">Rhizopogon vesiculosus</name>
    <dbReference type="NCBI Taxonomy" id="180088"/>
    <lineage>
        <taxon>Eukaryota</taxon>
        <taxon>Fungi</taxon>
        <taxon>Dikarya</taxon>
        <taxon>Basidiomycota</taxon>
        <taxon>Agaricomycotina</taxon>
        <taxon>Agaricomycetes</taxon>
        <taxon>Agaricomycetidae</taxon>
        <taxon>Boletales</taxon>
        <taxon>Suillineae</taxon>
        <taxon>Rhizopogonaceae</taxon>
        <taxon>Rhizopogon</taxon>
    </lineage>
</organism>
<comment type="similarity">
    <text evidence="1">Belongs to the peptidase C14B family.</text>
</comment>
<accession>A0A1J8QYW0</accession>
<dbReference type="AlphaFoldDB" id="A0A1J8QYW0"/>
<sequence>MANSINTGNKKALFIAVQSVKCEGFLSSPLYHAHEDAQSLRSLLIEKFDYREENIVLLMDDKQLPNHLWPTQKNILEQITKMVSGASENDQFFFYYSGHGSQITCKHHTETDGKDEVIYTYNGHRIVDNTLKEQLVKPLPRGSKLFALFDSCHSDTILDLDHHTCNKLYSGGTETRTRWKSSTDMFFPDPVSRPKILPTVQQPPCGHAENLSLNNVLIPPHYSTSGLPRMIVDLPPSALHLVLSPVSLINKCTGNCQKLKLEEQQEAHVVSLSACRDNESAYDDNETGGTVTKFFIECVSQDPKPSLFTLLKHIKSVSLSFA</sequence>
<feature type="domain" description="Peptidase C14 caspase" evidence="2">
    <location>
        <begin position="10"/>
        <end position="315"/>
    </location>
</feature>
<evidence type="ECO:0000259" key="2">
    <source>
        <dbReference type="Pfam" id="PF00656"/>
    </source>
</evidence>
<gene>
    <name evidence="3" type="ORF">AZE42_11005</name>
</gene>
<evidence type="ECO:0000256" key="1">
    <source>
        <dbReference type="ARBA" id="ARBA00009005"/>
    </source>
</evidence>
<protein>
    <recommendedName>
        <fullName evidence="2">Peptidase C14 caspase domain-containing protein</fullName>
    </recommendedName>
</protein>
<proteinExistence type="inferred from homology"/>
<keyword evidence="4" id="KW-1185">Reference proteome</keyword>